<reference evidence="6" key="1">
    <citation type="submission" date="2015-05" db="EMBL/GenBank/DDBJ databases">
        <title>Draft genome sequencing of a biphenyl-degrading bacterium, Pseudomonas balearica KF707 (=NBRC110670).</title>
        <authorList>
            <person name="Kimura N."/>
            <person name="Hirose J."/>
            <person name="Watanabe T."/>
            <person name="Suenaga H."/>
            <person name="Fujihara H."/>
            <person name="Noguchi M."/>
            <person name="Hashimoto M."/>
            <person name="Shimodaira J."/>
            <person name="Tsuchikane K."/>
            <person name="Hosoyama A."/>
            <person name="Yamazoe A."/>
            <person name="Fujita N."/>
            <person name="Furukawa K."/>
        </authorList>
    </citation>
    <scope>NUCLEOTIDE SEQUENCE [LARGE SCALE GENOMIC DNA]</scope>
    <source>
        <strain evidence="6">DSM 10086 / NBRC 110670 / KF707</strain>
    </source>
</reference>
<organism evidence="5 6">
    <name type="scientific">Metapseudomonas furukawaii</name>
    <name type="common">Pseudomonas furukawaii</name>
    <dbReference type="NCBI Taxonomy" id="1149133"/>
    <lineage>
        <taxon>Bacteria</taxon>
        <taxon>Pseudomonadati</taxon>
        <taxon>Pseudomonadota</taxon>
        <taxon>Gammaproteobacteria</taxon>
        <taxon>Pseudomonadales</taxon>
        <taxon>Pseudomonadaceae</taxon>
        <taxon>Metapseudomonas</taxon>
    </lineage>
</organism>
<dbReference type="InterPro" id="IPR000792">
    <property type="entry name" value="Tscrpt_reg_LuxR_C"/>
</dbReference>
<keyword evidence="6" id="KW-1185">Reference proteome</keyword>
<evidence type="ECO:0000256" key="3">
    <source>
        <dbReference type="ARBA" id="ARBA00023163"/>
    </source>
</evidence>
<evidence type="ECO:0000313" key="5">
    <source>
        <dbReference type="EMBL" id="BAU73121.1"/>
    </source>
</evidence>
<evidence type="ECO:0000313" key="6">
    <source>
        <dbReference type="Proteomes" id="UP000218554"/>
    </source>
</evidence>
<dbReference type="Gene3D" id="3.30.450.20">
    <property type="entry name" value="PAS domain"/>
    <property type="match status" value="1"/>
</dbReference>
<dbReference type="PANTHER" id="PTHR44688:SF16">
    <property type="entry name" value="DNA-BINDING TRANSCRIPTIONAL ACTIVATOR DEVR_DOSR"/>
    <property type="match status" value="1"/>
</dbReference>
<dbReference type="SMART" id="SM00421">
    <property type="entry name" value="HTH_LUXR"/>
    <property type="match status" value="1"/>
</dbReference>
<dbReference type="RefSeq" id="WP_036993665.1">
    <property type="nucleotide sequence ID" value="NZ_AJMR01000223.1"/>
</dbReference>
<dbReference type="InterPro" id="IPR013767">
    <property type="entry name" value="PAS_fold"/>
</dbReference>
<proteinExistence type="predicted"/>
<evidence type="ECO:0000259" key="4">
    <source>
        <dbReference type="PROSITE" id="PS50043"/>
    </source>
</evidence>
<dbReference type="GO" id="GO:0006355">
    <property type="term" value="P:regulation of DNA-templated transcription"/>
    <property type="evidence" value="ECO:0007669"/>
    <property type="project" value="InterPro"/>
</dbReference>
<dbReference type="Pfam" id="PF00989">
    <property type="entry name" value="PAS"/>
    <property type="match status" value="1"/>
</dbReference>
<accession>A0AAD1FEC7</accession>
<dbReference type="AlphaFoldDB" id="A0AAD1FEC7"/>
<dbReference type="InterPro" id="IPR016032">
    <property type="entry name" value="Sig_transdc_resp-reg_C-effctor"/>
</dbReference>
<dbReference type="SUPFAM" id="SSF46894">
    <property type="entry name" value="C-terminal effector domain of the bipartite response regulators"/>
    <property type="match status" value="1"/>
</dbReference>
<dbReference type="PRINTS" id="PR00038">
    <property type="entry name" value="HTHLUXR"/>
</dbReference>
<dbReference type="PROSITE" id="PS50043">
    <property type="entry name" value="HTH_LUXR_2"/>
    <property type="match status" value="1"/>
</dbReference>
<keyword evidence="1" id="KW-0805">Transcription regulation</keyword>
<name>A0AAD1FEC7_METFU</name>
<dbReference type="SUPFAM" id="SSF55785">
    <property type="entry name" value="PYP-like sensor domain (PAS domain)"/>
    <property type="match status" value="1"/>
</dbReference>
<dbReference type="CDD" id="cd06170">
    <property type="entry name" value="LuxR_C_like"/>
    <property type="match status" value="1"/>
</dbReference>
<dbReference type="KEGG" id="pfuw:KF707C_14330"/>
<dbReference type="Gene3D" id="1.10.10.10">
    <property type="entry name" value="Winged helix-like DNA-binding domain superfamily/Winged helix DNA-binding domain"/>
    <property type="match status" value="1"/>
</dbReference>
<dbReference type="PANTHER" id="PTHR44688">
    <property type="entry name" value="DNA-BINDING TRANSCRIPTIONAL ACTIVATOR DEVR_DOSR"/>
    <property type="match status" value="1"/>
</dbReference>
<dbReference type="EMBL" id="AP014862">
    <property type="protein sequence ID" value="BAU73121.1"/>
    <property type="molecule type" value="Genomic_DNA"/>
</dbReference>
<dbReference type="InterPro" id="IPR036388">
    <property type="entry name" value="WH-like_DNA-bd_sf"/>
</dbReference>
<dbReference type="InterPro" id="IPR035965">
    <property type="entry name" value="PAS-like_dom_sf"/>
</dbReference>
<dbReference type="Proteomes" id="UP000218554">
    <property type="component" value="Chromosome"/>
</dbReference>
<evidence type="ECO:0000256" key="1">
    <source>
        <dbReference type="ARBA" id="ARBA00023015"/>
    </source>
</evidence>
<protein>
    <submittedName>
        <fullName evidence="5">Transcriptional regulator</fullName>
    </submittedName>
</protein>
<keyword evidence="3" id="KW-0804">Transcription</keyword>
<reference evidence="5 6" key="2">
    <citation type="journal article" date="2017" name="Int. J. Syst. Evol. Microbiol.">
        <title>Pseudomonas furukawaii sp. nov., a polychlorinated biphenyl-degrading bacterium isolated from biphenyl-contaminated soil in Japan.</title>
        <authorList>
            <person name="Kimura N."/>
            <person name="Watanabe T."/>
            <person name="Suenaga H."/>
            <person name="Fujihara H."/>
            <person name="Futagami T."/>
            <person name="Goto M."/>
            <person name="Hanada S."/>
            <person name="Hirose J."/>
        </authorList>
    </citation>
    <scope>NUCLEOTIDE SEQUENCE [LARGE SCALE GENOMIC DNA]</scope>
    <source>
        <strain evidence="6">DSM 10086 / NBRC 110670 / KF707</strain>
    </source>
</reference>
<evidence type="ECO:0000256" key="2">
    <source>
        <dbReference type="ARBA" id="ARBA00023125"/>
    </source>
</evidence>
<sequence>MISKEELLSADHLLHHLPVAVIIARNRKIISFNARALEMFRASRKQLAGASFAVLYPEQKDFEDAAQHFGPLLARRVYFHDDRIMRRLDGTHFRARVRGHGFNENNPYELAAWVFTDVVMHEQDAPGQNLSLTAREREVAALLVEGLTSKEAAKRLGISPRTVDIHRCSLLKKYQVNSTKDLIKRIVS</sequence>
<dbReference type="GO" id="GO:0003677">
    <property type="term" value="F:DNA binding"/>
    <property type="evidence" value="ECO:0007669"/>
    <property type="project" value="UniProtKB-KW"/>
</dbReference>
<gene>
    <name evidence="5" type="ORF">KF707C_14330</name>
</gene>
<keyword evidence="2" id="KW-0238">DNA-binding</keyword>
<feature type="domain" description="HTH luxR-type" evidence="4">
    <location>
        <begin position="125"/>
        <end position="188"/>
    </location>
</feature>
<dbReference type="Pfam" id="PF00196">
    <property type="entry name" value="GerE"/>
    <property type="match status" value="1"/>
</dbReference>